<evidence type="ECO:0000313" key="2">
    <source>
        <dbReference type="Proteomes" id="UP001221757"/>
    </source>
</evidence>
<dbReference type="AlphaFoldDB" id="A0AAD7GG12"/>
<gene>
    <name evidence="1" type="ORF">B0H17DRAFT_1132638</name>
</gene>
<sequence length="205" mass="23158">MLNNLPSVTVLMIVCADDNEVDTVISNFTVPQAVERTVIAPQLSSLHLCYQSTTAHYKGCLEMVDSRWKATDCALKVATLLVPNGPELDDATRRDLGFSDPKPREYSTSLVYPFYYSEAYRDLALETVIHWLAEIQQNFGQQDLIGLLSDFSQSRLHDSIVIIAQYAPPGNVSLEFYVNAECEKLAAVQQGTILWNWNHWDELTR</sequence>
<protein>
    <submittedName>
        <fullName evidence="1">Uncharacterized protein</fullName>
    </submittedName>
</protein>
<comment type="caution">
    <text evidence="1">The sequence shown here is derived from an EMBL/GenBank/DDBJ whole genome shotgun (WGS) entry which is preliminary data.</text>
</comment>
<keyword evidence="2" id="KW-1185">Reference proteome</keyword>
<accession>A0AAD7GG12</accession>
<reference evidence="1" key="1">
    <citation type="submission" date="2023-03" db="EMBL/GenBank/DDBJ databases">
        <title>Massive genome expansion in bonnet fungi (Mycena s.s.) driven by repeated elements and novel gene families across ecological guilds.</title>
        <authorList>
            <consortium name="Lawrence Berkeley National Laboratory"/>
            <person name="Harder C.B."/>
            <person name="Miyauchi S."/>
            <person name="Viragh M."/>
            <person name="Kuo A."/>
            <person name="Thoen E."/>
            <person name="Andreopoulos B."/>
            <person name="Lu D."/>
            <person name="Skrede I."/>
            <person name="Drula E."/>
            <person name="Henrissat B."/>
            <person name="Morin E."/>
            <person name="Kohler A."/>
            <person name="Barry K."/>
            <person name="LaButti K."/>
            <person name="Morin E."/>
            <person name="Salamov A."/>
            <person name="Lipzen A."/>
            <person name="Mereny Z."/>
            <person name="Hegedus B."/>
            <person name="Baldrian P."/>
            <person name="Stursova M."/>
            <person name="Weitz H."/>
            <person name="Taylor A."/>
            <person name="Grigoriev I.V."/>
            <person name="Nagy L.G."/>
            <person name="Martin F."/>
            <person name="Kauserud H."/>
        </authorList>
    </citation>
    <scope>NUCLEOTIDE SEQUENCE</scope>
    <source>
        <strain evidence="1">CBHHK067</strain>
    </source>
</reference>
<dbReference type="Proteomes" id="UP001221757">
    <property type="component" value="Unassembled WGS sequence"/>
</dbReference>
<dbReference type="EMBL" id="JARKIE010000047">
    <property type="protein sequence ID" value="KAJ7693167.1"/>
    <property type="molecule type" value="Genomic_DNA"/>
</dbReference>
<name>A0AAD7GG12_MYCRO</name>
<evidence type="ECO:0000313" key="1">
    <source>
        <dbReference type="EMBL" id="KAJ7693167.1"/>
    </source>
</evidence>
<proteinExistence type="predicted"/>
<organism evidence="1 2">
    <name type="scientific">Mycena rosella</name>
    <name type="common">Pink bonnet</name>
    <name type="synonym">Agaricus rosellus</name>
    <dbReference type="NCBI Taxonomy" id="1033263"/>
    <lineage>
        <taxon>Eukaryota</taxon>
        <taxon>Fungi</taxon>
        <taxon>Dikarya</taxon>
        <taxon>Basidiomycota</taxon>
        <taxon>Agaricomycotina</taxon>
        <taxon>Agaricomycetes</taxon>
        <taxon>Agaricomycetidae</taxon>
        <taxon>Agaricales</taxon>
        <taxon>Marasmiineae</taxon>
        <taxon>Mycenaceae</taxon>
        <taxon>Mycena</taxon>
    </lineage>
</organism>